<sequence length="320" mass="33527">MPLTLAALWLLSHTLAAVHAGSTLIVQVGILGNSYSPDQILALRGDTVQFFFFSVSNHSVVQTTFENPCVPLKGGFNSGMFGSPTVDLLVPVWDLIITNDREPIWFYCEGSIPRSHCAEGMVGVINLPAASSSMFSAFTAAAKAVKGTPSPVPSITLTGVGAFATAPPRGTRLSSATLSSSPITTPTAPSVAPPTLPTPASHNSNHVSAITGSVCGTIGGVLALLCVFTWHRRRSRRKSRVIFSMLDISGSLYKGTHSAGGYNIGEVDGDGDIGRISPMKLGRTVHHPIPPTIPQPAYEYHGKSTGQNTASLPAPASAWL</sequence>
<dbReference type="PANTHER" id="PTHR34883:SF15">
    <property type="entry name" value="EXTRACELLULAR SERINE-RICH PROTEIN"/>
    <property type="match status" value="1"/>
</dbReference>
<feature type="signal peptide" evidence="3">
    <location>
        <begin position="1"/>
        <end position="20"/>
    </location>
</feature>
<dbReference type="Gene3D" id="2.60.40.420">
    <property type="entry name" value="Cupredoxins - blue copper proteins"/>
    <property type="match status" value="1"/>
</dbReference>
<keyword evidence="5" id="KW-1185">Reference proteome</keyword>
<feature type="region of interest" description="Disordered" evidence="1">
    <location>
        <begin position="171"/>
        <end position="200"/>
    </location>
</feature>
<evidence type="ECO:0000256" key="1">
    <source>
        <dbReference type="SAM" id="MobiDB-lite"/>
    </source>
</evidence>
<dbReference type="InterPro" id="IPR008972">
    <property type="entry name" value="Cupredoxin"/>
</dbReference>
<dbReference type="EMBL" id="KZ302034">
    <property type="protein sequence ID" value="PFH49290.1"/>
    <property type="molecule type" value="Genomic_DNA"/>
</dbReference>
<evidence type="ECO:0008006" key="6">
    <source>
        <dbReference type="Google" id="ProtNLM"/>
    </source>
</evidence>
<keyword evidence="2" id="KW-0472">Membrane</keyword>
<dbReference type="CDD" id="cd00920">
    <property type="entry name" value="Cupredoxin"/>
    <property type="match status" value="1"/>
</dbReference>
<dbReference type="OrthoDB" id="1921208at2759"/>
<keyword evidence="3" id="KW-0732">Signal</keyword>
<proteinExistence type="predicted"/>
<gene>
    <name evidence="4" type="ORF">AMATHDRAFT_63498</name>
</gene>
<feature type="compositionally biased region" description="Low complexity" evidence="1">
    <location>
        <begin position="171"/>
        <end position="190"/>
    </location>
</feature>
<feature type="region of interest" description="Disordered" evidence="1">
    <location>
        <begin position="301"/>
        <end position="320"/>
    </location>
</feature>
<dbReference type="STRING" id="703135.A0A2A9NNI7"/>
<accession>A0A2A9NNI7</accession>
<dbReference type="InterPro" id="IPR052953">
    <property type="entry name" value="Ser-rich/MCO-related"/>
</dbReference>
<keyword evidence="2" id="KW-0812">Transmembrane</keyword>
<evidence type="ECO:0000313" key="4">
    <source>
        <dbReference type="EMBL" id="PFH49290.1"/>
    </source>
</evidence>
<feature type="chain" id="PRO_5013242106" description="Cupredoxin" evidence="3">
    <location>
        <begin position="21"/>
        <end position="320"/>
    </location>
</feature>
<evidence type="ECO:0000313" key="5">
    <source>
        <dbReference type="Proteomes" id="UP000242287"/>
    </source>
</evidence>
<dbReference type="AlphaFoldDB" id="A0A2A9NNI7"/>
<name>A0A2A9NNI7_9AGAR</name>
<evidence type="ECO:0000256" key="2">
    <source>
        <dbReference type="SAM" id="Phobius"/>
    </source>
</evidence>
<dbReference type="Proteomes" id="UP000242287">
    <property type="component" value="Unassembled WGS sequence"/>
</dbReference>
<organism evidence="4 5">
    <name type="scientific">Amanita thiersii Skay4041</name>
    <dbReference type="NCBI Taxonomy" id="703135"/>
    <lineage>
        <taxon>Eukaryota</taxon>
        <taxon>Fungi</taxon>
        <taxon>Dikarya</taxon>
        <taxon>Basidiomycota</taxon>
        <taxon>Agaricomycotina</taxon>
        <taxon>Agaricomycetes</taxon>
        <taxon>Agaricomycetidae</taxon>
        <taxon>Agaricales</taxon>
        <taxon>Pluteineae</taxon>
        <taxon>Amanitaceae</taxon>
        <taxon>Amanita</taxon>
    </lineage>
</organism>
<dbReference type="SUPFAM" id="SSF49503">
    <property type="entry name" value="Cupredoxins"/>
    <property type="match status" value="1"/>
</dbReference>
<keyword evidence="2" id="KW-1133">Transmembrane helix</keyword>
<feature type="transmembrane region" description="Helical" evidence="2">
    <location>
        <begin position="207"/>
        <end position="230"/>
    </location>
</feature>
<evidence type="ECO:0000256" key="3">
    <source>
        <dbReference type="SAM" id="SignalP"/>
    </source>
</evidence>
<reference evidence="4 5" key="1">
    <citation type="submission" date="2014-02" db="EMBL/GenBank/DDBJ databases">
        <title>Transposable element dynamics among asymbiotic and ectomycorrhizal Amanita fungi.</title>
        <authorList>
            <consortium name="DOE Joint Genome Institute"/>
            <person name="Hess J."/>
            <person name="Skrede I."/>
            <person name="Wolfe B."/>
            <person name="LaButti K."/>
            <person name="Ohm R.A."/>
            <person name="Grigoriev I.V."/>
            <person name="Pringle A."/>
        </authorList>
    </citation>
    <scope>NUCLEOTIDE SEQUENCE [LARGE SCALE GENOMIC DNA]</scope>
    <source>
        <strain evidence="4 5">SKay4041</strain>
    </source>
</reference>
<protein>
    <recommendedName>
        <fullName evidence="6">Cupredoxin</fullName>
    </recommendedName>
</protein>
<dbReference type="PANTHER" id="PTHR34883">
    <property type="entry name" value="SERINE-RICH PROTEIN, PUTATIVE-RELATED-RELATED"/>
    <property type="match status" value="1"/>
</dbReference>